<proteinExistence type="predicted"/>
<dbReference type="RefSeq" id="WP_094363899.1">
    <property type="nucleotide sequence ID" value="NZ_NMVQ01000012.1"/>
</dbReference>
<protein>
    <submittedName>
        <fullName evidence="9">MFS transporter</fullName>
    </submittedName>
</protein>
<feature type="transmembrane region" description="Helical" evidence="7">
    <location>
        <begin position="174"/>
        <end position="191"/>
    </location>
</feature>
<feature type="transmembrane region" description="Helical" evidence="7">
    <location>
        <begin position="344"/>
        <end position="366"/>
    </location>
</feature>
<evidence type="ECO:0000256" key="3">
    <source>
        <dbReference type="ARBA" id="ARBA00022475"/>
    </source>
</evidence>
<organism evidence="9 10">
    <name type="scientific">Enemella dayhoffiae</name>
    <dbReference type="NCBI Taxonomy" id="2016507"/>
    <lineage>
        <taxon>Bacteria</taxon>
        <taxon>Bacillati</taxon>
        <taxon>Actinomycetota</taxon>
        <taxon>Actinomycetes</taxon>
        <taxon>Propionibacteriales</taxon>
        <taxon>Propionibacteriaceae</taxon>
        <taxon>Enemella</taxon>
    </lineage>
</organism>
<evidence type="ECO:0000256" key="7">
    <source>
        <dbReference type="SAM" id="Phobius"/>
    </source>
</evidence>
<comment type="subcellular location">
    <subcellularLocation>
        <location evidence="1">Cell membrane</location>
        <topology evidence="1">Multi-pass membrane protein</topology>
    </subcellularLocation>
</comment>
<feature type="transmembrane region" description="Helical" evidence="7">
    <location>
        <begin position="49"/>
        <end position="71"/>
    </location>
</feature>
<keyword evidence="10" id="KW-1185">Reference proteome</keyword>
<dbReference type="InterPro" id="IPR010290">
    <property type="entry name" value="TM_effector"/>
</dbReference>
<dbReference type="EMBL" id="NMVQ01000012">
    <property type="protein sequence ID" value="OYO22154.1"/>
    <property type="molecule type" value="Genomic_DNA"/>
</dbReference>
<sequence length="428" mass="45983">MSVFSSLRVPNYRQYFFGILTSNTGTWMARTAQAWLVLVVLTQHDAQALGVVTGLQFLPILLLSAFGGALADRFPKRVLMICTQSAMALNAVLLGVLVTSGHVQLWHVFLCALIDGTAAAIDNPARQSFVSEIVPTEQLSNAIGLNSASFNAARLVGPGLAGVLIALWGTGPVFWVNAVTFAAVILALATMRSDQLSPAPRAARGTGGVREGLRYVRARPYLLLIMVVAAMVGLFGMNYQLTNVMMSTMVFGRGAVEYGMLGSVMAIGSLTAALLAARRQRPRLRLLMGALAVFVVCTLLSAVAPNFWVFTLLLIPSGLSVITVMITCNSLLQLTSDATYRGRVMALYMLVFMGTTPIGAPALGWVGQHLGARWTLGIGGIALALTWIVIAIYLARAEDLHVRLDLRHRPFVVLHRGRVTEDAGEKFA</sequence>
<dbReference type="InterPro" id="IPR020846">
    <property type="entry name" value="MFS_dom"/>
</dbReference>
<dbReference type="SUPFAM" id="SSF103473">
    <property type="entry name" value="MFS general substrate transporter"/>
    <property type="match status" value="1"/>
</dbReference>
<feature type="transmembrane region" description="Helical" evidence="7">
    <location>
        <begin position="284"/>
        <end position="304"/>
    </location>
</feature>
<dbReference type="AlphaFoldDB" id="A0A255H655"/>
<dbReference type="OrthoDB" id="9775268at2"/>
<evidence type="ECO:0000256" key="1">
    <source>
        <dbReference type="ARBA" id="ARBA00004651"/>
    </source>
</evidence>
<feature type="domain" description="Major facilitator superfamily (MFS) profile" evidence="8">
    <location>
        <begin position="1"/>
        <end position="398"/>
    </location>
</feature>
<feature type="transmembrane region" description="Helical" evidence="7">
    <location>
        <begin position="258"/>
        <end position="277"/>
    </location>
</feature>
<dbReference type="GO" id="GO:0022857">
    <property type="term" value="F:transmembrane transporter activity"/>
    <property type="evidence" value="ECO:0007669"/>
    <property type="project" value="InterPro"/>
</dbReference>
<evidence type="ECO:0000313" key="10">
    <source>
        <dbReference type="Proteomes" id="UP000216311"/>
    </source>
</evidence>
<evidence type="ECO:0000256" key="2">
    <source>
        <dbReference type="ARBA" id="ARBA00022448"/>
    </source>
</evidence>
<evidence type="ECO:0000259" key="8">
    <source>
        <dbReference type="PROSITE" id="PS50850"/>
    </source>
</evidence>
<reference evidence="9 10" key="1">
    <citation type="submission" date="2017-07" db="EMBL/GenBank/DDBJ databases">
        <title>Draft whole genome sequences of clinical Proprionibacteriaceae strains.</title>
        <authorList>
            <person name="Bernier A.-M."/>
            <person name="Bernard K."/>
            <person name="Domingo M.-C."/>
        </authorList>
    </citation>
    <scope>NUCLEOTIDE SEQUENCE [LARGE SCALE GENOMIC DNA]</scope>
    <source>
        <strain evidence="9 10">NML 130396</strain>
    </source>
</reference>
<accession>A0A255H655</accession>
<feature type="transmembrane region" description="Helical" evidence="7">
    <location>
        <begin position="78"/>
        <end position="98"/>
    </location>
</feature>
<dbReference type="Proteomes" id="UP000216311">
    <property type="component" value="Unassembled WGS sequence"/>
</dbReference>
<evidence type="ECO:0000256" key="4">
    <source>
        <dbReference type="ARBA" id="ARBA00022692"/>
    </source>
</evidence>
<feature type="transmembrane region" description="Helical" evidence="7">
    <location>
        <begin position="220"/>
        <end position="238"/>
    </location>
</feature>
<evidence type="ECO:0000256" key="5">
    <source>
        <dbReference type="ARBA" id="ARBA00022989"/>
    </source>
</evidence>
<gene>
    <name evidence="9" type="ORF">CGZ93_09675</name>
</gene>
<comment type="caution">
    <text evidence="9">The sequence shown here is derived from an EMBL/GenBank/DDBJ whole genome shotgun (WGS) entry which is preliminary data.</text>
</comment>
<dbReference type="PANTHER" id="PTHR23513">
    <property type="entry name" value="INTEGRAL MEMBRANE EFFLUX PROTEIN-RELATED"/>
    <property type="match status" value="1"/>
</dbReference>
<dbReference type="Pfam" id="PF05977">
    <property type="entry name" value="MFS_3"/>
    <property type="match status" value="1"/>
</dbReference>
<name>A0A255H655_9ACTN</name>
<keyword evidence="2" id="KW-0813">Transport</keyword>
<dbReference type="PANTHER" id="PTHR23513:SF11">
    <property type="entry name" value="STAPHYLOFERRIN A TRANSPORTER"/>
    <property type="match status" value="1"/>
</dbReference>
<dbReference type="PROSITE" id="PS50850">
    <property type="entry name" value="MFS"/>
    <property type="match status" value="1"/>
</dbReference>
<keyword evidence="3" id="KW-1003">Cell membrane</keyword>
<dbReference type="GO" id="GO:0005886">
    <property type="term" value="C:plasma membrane"/>
    <property type="evidence" value="ECO:0007669"/>
    <property type="project" value="UniProtKB-SubCell"/>
</dbReference>
<evidence type="ECO:0000313" key="9">
    <source>
        <dbReference type="EMBL" id="OYO22154.1"/>
    </source>
</evidence>
<feature type="transmembrane region" description="Helical" evidence="7">
    <location>
        <begin position="310"/>
        <end position="332"/>
    </location>
</feature>
<keyword evidence="5 7" id="KW-1133">Transmembrane helix</keyword>
<dbReference type="CDD" id="cd06173">
    <property type="entry name" value="MFS_MefA_like"/>
    <property type="match status" value="1"/>
</dbReference>
<keyword evidence="4 7" id="KW-0812">Transmembrane</keyword>
<dbReference type="InterPro" id="IPR036259">
    <property type="entry name" value="MFS_trans_sf"/>
</dbReference>
<keyword evidence="6 7" id="KW-0472">Membrane</keyword>
<dbReference type="Gene3D" id="1.20.1250.20">
    <property type="entry name" value="MFS general substrate transporter like domains"/>
    <property type="match status" value="1"/>
</dbReference>
<feature type="transmembrane region" description="Helical" evidence="7">
    <location>
        <begin position="372"/>
        <end position="395"/>
    </location>
</feature>
<evidence type="ECO:0000256" key="6">
    <source>
        <dbReference type="ARBA" id="ARBA00023136"/>
    </source>
</evidence>